<dbReference type="Proteomes" id="UP000309215">
    <property type="component" value="Unassembled WGS sequence"/>
</dbReference>
<dbReference type="AlphaFoldDB" id="A0A4U1JJX3"/>
<gene>
    <name evidence="2" type="ORF">E8A74_04060</name>
</gene>
<reference evidence="2 3" key="1">
    <citation type="submission" date="2019-04" db="EMBL/GenBank/DDBJ databases">
        <authorList>
            <person name="Li Y."/>
            <person name="Wang J."/>
        </authorList>
    </citation>
    <scope>NUCLEOTIDE SEQUENCE [LARGE SCALE GENOMIC DNA]</scope>
    <source>
        <strain evidence="2 3">DSM 14668</strain>
    </source>
</reference>
<evidence type="ECO:0000256" key="1">
    <source>
        <dbReference type="SAM" id="MobiDB-lite"/>
    </source>
</evidence>
<organism evidence="2 3">
    <name type="scientific">Polyangium fumosum</name>
    <dbReference type="NCBI Taxonomy" id="889272"/>
    <lineage>
        <taxon>Bacteria</taxon>
        <taxon>Pseudomonadati</taxon>
        <taxon>Myxococcota</taxon>
        <taxon>Polyangia</taxon>
        <taxon>Polyangiales</taxon>
        <taxon>Polyangiaceae</taxon>
        <taxon>Polyangium</taxon>
    </lineage>
</organism>
<sequence length="447" mass="50211">MANDHARRGRGPHSPAKPLPPHPATIGAPALAHPGVMNPAPAPRAVFQHRTIQRPPPHPATVQRSMSPHPATVQRSMSPHPATVQRSMPPHPATVIQRSVRLAPAPLCPHPAPAIGPALEPPPHPATMVQPKLAPHSALVVQRMMSRVDSGEEEEEEEEEEKLPVTPVQKLEWVKYGANQSETWHRVGKEWQSSKKKSKLHKLYWDDKHVRSERSFSPDRPKQVLRWLSTLLFAKYRKGEEIQSYYNTKTKTVVVSSNNNSVNAAIFRDIKNKTVLKINSSDLKTERQKRHVGKLLNKLEELYAPKKKLKDDEMNDVLKAIKDDEMNDVLKAIKKFEFEIPDPVEASRDGLHAERRIMAHVKGKDNLDMRYLGGVKRPCAVCTIALGLLGTARSGPLWPSQSALRGYSRDEIIKHFEENGKAPVTYVTLEKTTKKPTMKHDTDSDSD</sequence>
<keyword evidence="3" id="KW-1185">Reference proteome</keyword>
<proteinExistence type="predicted"/>
<evidence type="ECO:0000313" key="3">
    <source>
        <dbReference type="Proteomes" id="UP000309215"/>
    </source>
</evidence>
<name>A0A4U1JJX3_9BACT</name>
<protein>
    <submittedName>
        <fullName evidence="2">Uncharacterized protein</fullName>
    </submittedName>
</protein>
<comment type="caution">
    <text evidence="2">The sequence shown here is derived from an EMBL/GenBank/DDBJ whole genome shotgun (WGS) entry which is preliminary data.</text>
</comment>
<dbReference type="OrthoDB" id="9148641at2"/>
<dbReference type="RefSeq" id="WP_136927587.1">
    <property type="nucleotide sequence ID" value="NZ_SSMQ01000003.1"/>
</dbReference>
<evidence type="ECO:0000313" key="2">
    <source>
        <dbReference type="EMBL" id="TKD12289.1"/>
    </source>
</evidence>
<accession>A0A4U1JJX3</accession>
<dbReference type="EMBL" id="SSMQ01000003">
    <property type="protein sequence ID" value="TKD12289.1"/>
    <property type="molecule type" value="Genomic_DNA"/>
</dbReference>
<feature type="region of interest" description="Disordered" evidence="1">
    <location>
        <begin position="1"/>
        <end position="89"/>
    </location>
</feature>